<feature type="compositionally biased region" description="Low complexity" evidence="2">
    <location>
        <begin position="71"/>
        <end position="80"/>
    </location>
</feature>
<evidence type="ECO:0000313" key="4">
    <source>
        <dbReference type="EMBL" id="KAK9422772.1"/>
    </source>
</evidence>
<keyword evidence="5" id="KW-1185">Reference proteome</keyword>
<keyword evidence="1" id="KW-0175">Coiled coil</keyword>
<evidence type="ECO:0000313" key="5">
    <source>
        <dbReference type="Proteomes" id="UP001408356"/>
    </source>
</evidence>
<feature type="region of interest" description="Disordered" evidence="2">
    <location>
        <begin position="340"/>
        <end position="376"/>
    </location>
</feature>
<sequence>MSTATNTNIDPQLYQSSDPNILGLDFDPAFAPGTVSMEGNRSEQEPEELSMNLHSPLLSLLTDPSIPAPNQPTQTEQTQTTRNNPLAVFDFSQDISTPYSEPTNQTKPCSTNSFLTEQELADQKAYIDEYGLSRTANMTNLATQISQDLDQRQRERLLGTGPPDQVPNHQYPAPAYGDNVLSHNMEAEQQVYTNQYYPYTLPSLGEFKVPDSLELPPLKQYQQTINDYQNSGHLYASSAYETTQQGHYDPSQGAFHTAQEHTSTYGASAQTPLGAQHYPKVMESSPDDLTTMTEQSTPRPSTTASSLDALIALARQSVPQDQTAATPISRTIGGRVVKQKAKLMPRARKAQPTPMQRAPLSISAEPDDKPVNININEDGTPQVILREGEDPNKPITLAECVARPRDEQLTRPRDGESAIERVRINSRRSRPPYLPLEENMTEEEKMGRAIRNQEIAELDRLDRRTRNNESARRTRERTKNLIACQAQEIADKDGHIAELQLEIETQRKEIFRLREELDRARSGTIASGVNSFII</sequence>
<evidence type="ECO:0000259" key="3">
    <source>
        <dbReference type="PROSITE" id="PS00036"/>
    </source>
</evidence>
<dbReference type="Proteomes" id="UP001408356">
    <property type="component" value="Unassembled WGS sequence"/>
</dbReference>
<evidence type="ECO:0000256" key="1">
    <source>
        <dbReference type="SAM" id="Coils"/>
    </source>
</evidence>
<feature type="compositionally biased region" description="Basic residues" evidence="2">
    <location>
        <begin position="340"/>
        <end position="349"/>
    </location>
</feature>
<organism evidence="4 5">
    <name type="scientific">Seiridium unicorne</name>
    <dbReference type="NCBI Taxonomy" id="138068"/>
    <lineage>
        <taxon>Eukaryota</taxon>
        <taxon>Fungi</taxon>
        <taxon>Dikarya</taxon>
        <taxon>Ascomycota</taxon>
        <taxon>Pezizomycotina</taxon>
        <taxon>Sordariomycetes</taxon>
        <taxon>Xylariomycetidae</taxon>
        <taxon>Amphisphaeriales</taxon>
        <taxon>Sporocadaceae</taxon>
        <taxon>Seiridium</taxon>
    </lineage>
</organism>
<comment type="caution">
    <text evidence="4">The sequence shown here is derived from an EMBL/GenBank/DDBJ whole genome shotgun (WGS) entry which is preliminary data.</text>
</comment>
<evidence type="ECO:0000256" key="2">
    <source>
        <dbReference type="SAM" id="MobiDB-lite"/>
    </source>
</evidence>
<feature type="compositionally biased region" description="Polar residues" evidence="2">
    <location>
        <begin position="287"/>
        <end position="303"/>
    </location>
</feature>
<feature type="compositionally biased region" description="Polar residues" evidence="2">
    <location>
        <begin position="1"/>
        <end position="19"/>
    </location>
</feature>
<dbReference type="CDD" id="cd14686">
    <property type="entry name" value="bZIP"/>
    <property type="match status" value="1"/>
</dbReference>
<dbReference type="Gene3D" id="1.20.5.170">
    <property type="match status" value="1"/>
</dbReference>
<dbReference type="EMBL" id="JARVKF010000112">
    <property type="protein sequence ID" value="KAK9422772.1"/>
    <property type="molecule type" value="Genomic_DNA"/>
</dbReference>
<feature type="region of interest" description="Disordered" evidence="2">
    <location>
        <begin position="282"/>
        <end position="303"/>
    </location>
</feature>
<dbReference type="InterPro" id="IPR004827">
    <property type="entry name" value="bZIP"/>
</dbReference>
<gene>
    <name evidence="4" type="ORF">SUNI508_00635</name>
</gene>
<proteinExistence type="predicted"/>
<reference evidence="4 5" key="1">
    <citation type="journal article" date="2024" name="J. Plant Pathol.">
        <title>Sequence and assembly of the genome of Seiridium unicorne, isolate CBS 538.82, causal agent of cypress canker disease.</title>
        <authorList>
            <person name="Scali E."/>
            <person name="Rocca G.D."/>
            <person name="Danti R."/>
            <person name="Garbelotto M."/>
            <person name="Barberini S."/>
            <person name="Baroncelli R."/>
            <person name="Emiliani G."/>
        </authorList>
    </citation>
    <scope>NUCLEOTIDE SEQUENCE [LARGE SCALE GENOMIC DNA]</scope>
    <source>
        <strain evidence="4 5">BM-138-508</strain>
    </source>
</reference>
<feature type="region of interest" description="Disordered" evidence="2">
    <location>
        <begin position="1"/>
        <end position="49"/>
    </location>
</feature>
<dbReference type="PROSITE" id="PS00036">
    <property type="entry name" value="BZIP_BASIC"/>
    <property type="match status" value="1"/>
</dbReference>
<name>A0ABR2V7B3_9PEZI</name>
<accession>A0ABR2V7B3</accession>
<feature type="coiled-coil region" evidence="1">
    <location>
        <begin position="489"/>
        <end position="523"/>
    </location>
</feature>
<feature type="region of interest" description="Disordered" evidence="2">
    <location>
        <begin position="61"/>
        <end position="80"/>
    </location>
</feature>
<feature type="domain" description="BZIP" evidence="3">
    <location>
        <begin position="463"/>
        <end position="477"/>
    </location>
</feature>
<protein>
    <recommendedName>
        <fullName evidence="3">BZIP domain-containing protein</fullName>
    </recommendedName>
</protein>